<evidence type="ECO:0000256" key="3">
    <source>
        <dbReference type="ARBA" id="ARBA00022840"/>
    </source>
</evidence>
<dbReference type="InterPro" id="IPR017911">
    <property type="entry name" value="MacB-like_ATP-bd"/>
</dbReference>
<dbReference type="InterPro" id="IPR027417">
    <property type="entry name" value="P-loop_NTPase"/>
</dbReference>
<reference evidence="5 6" key="1">
    <citation type="submission" date="2015-07" db="EMBL/GenBank/DDBJ databases">
        <title>Draft genome of Bellilinea caldifistulae DSM 17877.</title>
        <authorList>
            <person name="Hemp J."/>
            <person name="Ward L.M."/>
            <person name="Pace L.A."/>
            <person name="Fischer W.W."/>
        </authorList>
    </citation>
    <scope>NUCLEOTIDE SEQUENCE [LARGE SCALE GENOMIC DNA]</scope>
    <source>
        <strain evidence="5 6">GOMI-1</strain>
    </source>
</reference>
<dbReference type="Pfam" id="PF00005">
    <property type="entry name" value="ABC_tran"/>
    <property type="match status" value="1"/>
</dbReference>
<dbReference type="SUPFAM" id="SSF52540">
    <property type="entry name" value="P-loop containing nucleoside triphosphate hydrolases"/>
    <property type="match status" value="1"/>
</dbReference>
<evidence type="ECO:0000313" key="6">
    <source>
        <dbReference type="Proteomes" id="UP000050514"/>
    </source>
</evidence>
<keyword evidence="2" id="KW-0547">Nucleotide-binding</keyword>
<organism evidence="5 6">
    <name type="scientific">Bellilinea caldifistulae</name>
    <dbReference type="NCBI Taxonomy" id="360411"/>
    <lineage>
        <taxon>Bacteria</taxon>
        <taxon>Bacillati</taxon>
        <taxon>Chloroflexota</taxon>
        <taxon>Anaerolineae</taxon>
        <taxon>Anaerolineales</taxon>
        <taxon>Anaerolineaceae</taxon>
        <taxon>Bellilinea</taxon>
    </lineage>
</organism>
<gene>
    <name evidence="5" type="ORF">AC812_10545</name>
</gene>
<dbReference type="GO" id="GO:0098796">
    <property type="term" value="C:membrane protein complex"/>
    <property type="evidence" value="ECO:0007669"/>
    <property type="project" value="UniProtKB-ARBA"/>
</dbReference>
<evidence type="ECO:0000259" key="4">
    <source>
        <dbReference type="PROSITE" id="PS50893"/>
    </source>
</evidence>
<dbReference type="PROSITE" id="PS50893">
    <property type="entry name" value="ABC_TRANSPORTER_2"/>
    <property type="match status" value="1"/>
</dbReference>
<dbReference type="Proteomes" id="UP000050514">
    <property type="component" value="Unassembled WGS sequence"/>
</dbReference>
<dbReference type="FunFam" id="3.40.50.300:FF:000032">
    <property type="entry name" value="Export ABC transporter ATP-binding protein"/>
    <property type="match status" value="1"/>
</dbReference>
<dbReference type="AlphaFoldDB" id="A0A0P6XHT0"/>
<accession>A0A0P6XHT0</accession>
<dbReference type="STRING" id="360411.AC812_10545"/>
<feature type="domain" description="ABC transporter" evidence="4">
    <location>
        <begin position="1"/>
        <end position="223"/>
    </location>
</feature>
<dbReference type="InterPro" id="IPR003439">
    <property type="entry name" value="ABC_transporter-like_ATP-bd"/>
</dbReference>
<dbReference type="PANTHER" id="PTHR24220">
    <property type="entry name" value="IMPORT ATP-BINDING PROTEIN"/>
    <property type="match status" value="1"/>
</dbReference>
<protein>
    <submittedName>
        <fullName evidence="5">ABC transporter ATP-binding protein</fullName>
    </submittedName>
</protein>
<dbReference type="InterPro" id="IPR017871">
    <property type="entry name" value="ABC_transporter-like_CS"/>
</dbReference>
<keyword evidence="3 5" id="KW-0067">ATP-binding</keyword>
<dbReference type="SMART" id="SM00382">
    <property type="entry name" value="AAA"/>
    <property type="match status" value="1"/>
</dbReference>
<name>A0A0P6XHT0_9CHLR</name>
<dbReference type="PANTHER" id="PTHR24220:SF685">
    <property type="entry name" value="ABC TRANSPORTER RELATED"/>
    <property type="match status" value="1"/>
</dbReference>
<evidence type="ECO:0000256" key="2">
    <source>
        <dbReference type="ARBA" id="ARBA00022741"/>
    </source>
</evidence>
<dbReference type="EMBL" id="LGHJ01000016">
    <property type="protein sequence ID" value="KPL75041.1"/>
    <property type="molecule type" value="Genomic_DNA"/>
</dbReference>
<dbReference type="GO" id="GO:0005886">
    <property type="term" value="C:plasma membrane"/>
    <property type="evidence" value="ECO:0007669"/>
    <property type="project" value="TreeGrafter"/>
</dbReference>
<keyword evidence="6" id="KW-1185">Reference proteome</keyword>
<dbReference type="GO" id="GO:0005524">
    <property type="term" value="F:ATP binding"/>
    <property type="evidence" value="ECO:0007669"/>
    <property type="project" value="UniProtKB-KW"/>
</dbReference>
<keyword evidence="1" id="KW-0813">Transport</keyword>
<dbReference type="InterPro" id="IPR015854">
    <property type="entry name" value="ABC_transpr_LolD-like"/>
</dbReference>
<proteinExistence type="predicted"/>
<comment type="caution">
    <text evidence="5">The sequence shown here is derived from an EMBL/GenBank/DDBJ whole genome shotgun (WGS) entry which is preliminary data.</text>
</comment>
<evidence type="ECO:0000313" key="5">
    <source>
        <dbReference type="EMBL" id="KPL75041.1"/>
    </source>
</evidence>
<dbReference type="CDD" id="cd03255">
    <property type="entry name" value="ABC_MJ0796_LolCDE_FtsE"/>
    <property type="match status" value="1"/>
</dbReference>
<dbReference type="InterPro" id="IPR003593">
    <property type="entry name" value="AAA+_ATPase"/>
</dbReference>
<dbReference type="Gene3D" id="3.40.50.300">
    <property type="entry name" value="P-loop containing nucleotide triphosphate hydrolases"/>
    <property type="match status" value="1"/>
</dbReference>
<dbReference type="PROSITE" id="PS00211">
    <property type="entry name" value="ABC_TRANSPORTER_1"/>
    <property type="match status" value="1"/>
</dbReference>
<dbReference type="GO" id="GO:0022857">
    <property type="term" value="F:transmembrane transporter activity"/>
    <property type="evidence" value="ECO:0007669"/>
    <property type="project" value="UniProtKB-ARBA"/>
</dbReference>
<evidence type="ECO:0000256" key="1">
    <source>
        <dbReference type="ARBA" id="ARBA00022448"/>
    </source>
</evidence>
<sequence length="223" mass="24882">MQLINLKKTYAEGGQRHVILDGVNLTLAKGEMLAVVGKSGSGKTTLLNVLSGIDRLDEGQVIIDGIHLNELNENQRTLFRRKKIGFVFQFFNLIPTLTVWQNILLPLDLNQQADRTGLERAEALLDEVGLLSRKNAYPDRLSGGEQQRVAIARALVHDPLLVLADEPTGNLDEVNSARLLDLLDRLTRQMNKNLIMVTHSREAAAIADRVVDLKDGQLVERYE</sequence>
<dbReference type="GO" id="GO:0016887">
    <property type="term" value="F:ATP hydrolysis activity"/>
    <property type="evidence" value="ECO:0007669"/>
    <property type="project" value="InterPro"/>
</dbReference>